<dbReference type="KEGG" id="vda:VDAG_08285"/>
<dbReference type="GO" id="GO:0016020">
    <property type="term" value="C:membrane"/>
    <property type="evidence" value="ECO:0007669"/>
    <property type="project" value="UniProtKB-SubCell"/>
</dbReference>
<feature type="compositionally biased region" description="Polar residues" evidence="6">
    <location>
        <begin position="58"/>
        <end position="73"/>
    </location>
</feature>
<feature type="transmembrane region" description="Helical" evidence="7">
    <location>
        <begin position="390"/>
        <end position="414"/>
    </location>
</feature>
<dbReference type="HOGENOM" id="CLU_004495_6_2_1"/>
<dbReference type="GO" id="GO:0022857">
    <property type="term" value="F:transmembrane transporter activity"/>
    <property type="evidence" value="ECO:0007669"/>
    <property type="project" value="InterPro"/>
</dbReference>
<dbReference type="GeneID" id="20709748"/>
<dbReference type="InterPro" id="IPR002293">
    <property type="entry name" value="AA/rel_permease1"/>
</dbReference>
<keyword evidence="5 7" id="KW-0472">Membrane</keyword>
<evidence type="ECO:0008006" key="10">
    <source>
        <dbReference type="Google" id="ProtNLM"/>
    </source>
</evidence>
<keyword evidence="9" id="KW-1185">Reference proteome</keyword>
<feature type="region of interest" description="Disordered" evidence="6">
    <location>
        <begin position="50"/>
        <end position="73"/>
    </location>
</feature>
<keyword evidence="4 7" id="KW-1133">Transmembrane helix</keyword>
<feature type="transmembrane region" description="Helical" evidence="7">
    <location>
        <begin position="247"/>
        <end position="266"/>
    </location>
</feature>
<feature type="transmembrane region" description="Helical" evidence="7">
    <location>
        <begin position="209"/>
        <end position="227"/>
    </location>
</feature>
<organism evidence="8 9">
    <name type="scientific">Verticillium dahliae (strain VdLs.17 / ATCC MYA-4575 / FGSC 10137)</name>
    <name type="common">Verticillium wilt</name>
    <dbReference type="NCBI Taxonomy" id="498257"/>
    <lineage>
        <taxon>Eukaryota</taxon>
        <taxon>Fungi</taxon>
        <taxon>Dikarya</taxon>
        <taxon>Ascomycota</taxon>
        <taxon>Pezizomycotina</taxon>
        <taxon>Sordariomycetes</taxon>
        <taxon>Hypocreomycetidae</taxon>
        <taxon>Glomerellales</taxon>
        <taxon>Plectosphaerellaceae</taxon>
        <taxon>Verticillium</taxon>
    </lineage>
</organism>
<dbReference type="OrthoDB" id="3257095at2759"/>
<comment type="subcellular location">
    <subcellularLocation>
        <location evidence="1">Membrane</location>
        <topology evidence="1">Multi-pass membrane protein</topology>
    </subcellularLocation>
</comment>
<accession>G2XDQ3</accession>
<evidence type="ECO:0000256" key="6">
    <source>
        <dbReference type="SAM" id="MobiDB-lite"/>
    </source>
</evidence>
<evidence type="ECO:0000256" key="3">
    <source>
        <dbReference type="ARBA" id="ARBA00022692"/>
    </source>
</evidence>
<feature type="transmembrane region" description="Helical" evidence="7">
    <location>
        <begin position="490"/>
        <end position="508"/>
    </location>
</feature>
<proteinExistence type="predicted"/>
<dbReference type="Proteomes" id="UP000001611">
    <property type="component" value="Chromosome 6"/>
</dbReference>
<dbReference type="Gene3D" id="1.20.1740.10">
    <property type="entry name" value="Amino acid/polyamine transporter I"/>
    <property type="match status" value="1"/>
</dbReference>
<feature type="region of interest" description="Disordered" evidence="6">
    <location>
        <begin position="106"/>
        <end position="127"/>
    </location>
</feature>
<evidence type="ECO:0000256" key="7">
    <source>
        <dbReference type="SAM" id="Phobius"/>
    </source>
</evidence>
<protein>
    <recommendedName>
        <fullName evidence="10">Amino acid permease/ SLC12A domain-containing protein</fullName>
    </recommendedName>
</protein>
<reference evidence="8 9" key="1">
    <citation type="submission" date="2008-03" db="EMBL/GenBank/DDBJ databases">
        <title>The Genome Sequence of Verticillium dahliae VdLs.17.</title>
        <authorList>
            <consortium name="The Broad Institute Genome Sequencing Platform"/>
            <person name="Ma L.-J.J."/>
            <person name="Klosterman S.J."/>
            <person name="Subbarao K."/>
            <person name="Dobinson K."/>
            <person name="Veronese P."/>
            <person name="Kang S."/>
            <person name="Gold S.E."/>
            <person name="Young S."/>
            <person name="Jaffe D."/>
            <person name="Gnerre S."/>
            <person name="Berlin A."/>
            <person name="Heiman D."/>
            <person name="Hepburn T."/>
            <person name="Sykes S."/>
            <person name="Alvarado L."/>
            <person name="Kodira C.D."/>
            <person name="Lander E."/>
            <person name="Galagan J."/>
            <person name="Nusbaum C."/>
            <person name="Birren B."/>
        </authorList>
    </citation>
    <scope>NUCLEOTIDE SEQUENCE [LARGE SCALE GENOMIC DNA]</scope>
    <source>
        <strain evidence="9">VdLs.17 / ATCC MYA-4575 / FGSC 10137</strain>
    </source>
</reference>
<dbReference type="AlphaFoldDB" id="G2XDQ3"/>
<evidence type="ECO:0000256" key="1">
    <source>
        <dbReference type="ARBA" id="ARBA00004141"/>
    </source>
</evidence>
<dbReference type="PANTHER" id="PTHR45649">
    <property type="entry name" value="AMINO-ACID PERMEASE BAT1"/>
    <property type="match status" value="1"/>
</dbReference>
<feature type="transmembrane region" description="Helical" evidence="7">
    <location>
        <begin position="458"/>
        <end position="478"/>
    </location>
</feature>
<dbReference type="Pfam" id="PF13520">
    <property type="entry name" value="AA_permease_2"/>
    <property type="match status" value="1"/>
</dbReference>
<sequence length="526" mass="57814">MAYNRQNYTEKEFQFFGLLDRIILRNKSVSTDPEVDLAARVPSPCRQQTFQDPCYGSAASQNGQRQISEDSTTDAIHPQGAVLDANNTAPKVLSLARVQHAMQQPRRSSGVRLCRRPDGDGIDEKRGNANDRADMYLMGKKQEMKGSDNWRAIPLGFRIRAASIPKVHQLLDGMDPWHGTLLTIAVAAFSVLFNTVLARKLPLIKALVLIIRIFGFFGILVTLWVLSPRAEPKAVFTEFFDGGGWGSLGGSALVGITAGILPLLGADAAVHMSEEVRNAGRTLPRSMIITTVINGGLEWFMMITYCFCIGDLFEVFETPTGYPFMQVFLNSTQSASSATAMAVFVVAMAIFSNLTMVAIASRQLFAFARDNAVPLSPWFAKVPAGWDVPLNAIFTTFLISSLLSLINIGSAVALNSITSLATTSLLSSYICSIGCMIWRRWTNSPLLPSKFRLGRWGLTINVASVVFLVAIFVLAFMPPTPKPTLDLMNWNILIYSVIALFSLAYYLVRGTHQYEGPVAYVRTLAQ</sequence>
<feature type="transmembrane region" description="Helical" evidence="7">
    <location>
        <begin position="333"/>
        <end position="359"/>
    </location>
</feature>
<dbReference type="InParanoid" id="G2XDQ3"/>
<name>G2XDQ3_VERDV</name>
<evidence type="ECO:0000256" key="2">
    <source>
        <dbReference type="ARBA" id="ARBA00022448"/>
    </source>
</evidence>
<dbReference type="OMA" id="PSEMNWS"/>
<dbReference type="EMBL" id="DS572713">
    <property type="protein sequence ID" value="EGY17121.1"/>
    <property type="molecule type" value="Genomic_DNA"/>
</dbReference>
<dbReference type="eggNOG" id="KOG1289">
    <property type="taxonomic scope" value="Eukaryota"/>
</dbReference>
<feature type="compositionally biased region" description="Basic and acidic residues" evidence="6">
    <location>
        <begin position="115"/>
        <end position="127"/>
    </location>
</feature>
<evidence type="ECO:0000313" key="9">
    <source>
        <dbReference type="Proteomes" id="UP000001611"/>
    </source>
</evidence>
<keyword evidence="3 7" id="KW-0812">Transmembrane</keyword>
<gene>
    <name evidence="8" type="ORF">VDAG_08285</name>
</gene>
<evidence type="ECO:0000313" key="8">
    <source>
        <dbReference type="EMBL" id="EGY17121.1"/>
    </source>
</evidence>
<keyword evidence="2" id="KW-0813">Transport</keyword>
<feature type="transmembrane region" description="Helical" evidence="7">
    <location>
        <begin position="177"/>
        <end position="197"/>
    </location>
</feature>
<feature type="transmembrane region" description="Helical" evidence="7">
    <location>
        <begin position="420"/>
        <end position="438"/>
    </location>
</feature>
<dbReference type="PANTHER" id="PTHR45649:SF2">
    <property type="entry name" value="ACID PERMEASE, PUTATIVE-RELATED"/>
    <property type="match status" value="1"/>
</dbReference>
<evidence type="ECO:0000256" key="5">
    <source>
        <dbReference type="ARBA" id="ARBA00023136"/>
    </source>
</evidence>
<feature type="transmembrane region" description="Helical" evidence="7">
    <location>
        <begin position="287"/>
        <end position="313"/>
    </location>
</feature>
<dbReference type="RefSeq" id="XP_009655957.1">
    <property type="nucleotide sequence ID" value="XM_009657662.1"/>
</dbReference>
<evidence type="ECO:0000256" key="4">
    <source>
        <dbReference type="ARBA" id="ARBA00022989"/>
    </source>
</evidence>